<accession>A0ABD3N8X1</accession>
<dbReference type="Proteomes" id="UP001530293">
    <property type="component" value="Unassembled WGS sequence"/>
</dbReference>
<evidence type="ECO:0000256" key="2">
    <source>
        <dbReference type="SAM" id="MobiDB-lite"/>
    </source>
</evidence>
<dbReference type="InterPro" id="IPR016024">
    <property type="entry name" value="ARM-type_fold"/>
</dbReference>
<proteinExistence type="predicted"/>
<dbReference type="InterPro" id="IPR032817">
    <property type="entry name" value="Mon2_C"/>
</dbReference>
<feature type="compositionally biased region" description="Low complexity" evidence="2">
    <location>
        <begin position="53"/>
        <end position="86"/>
    </location>
</feature>
<protein>
    <recommendedName>
        <fullName evidence="3">Mon2 C-terminal domain-containing protein</fullName>
    </recommendedName>
</protein>
<evidence type="ECO:0000256" key="1">
    <source>
        <dbReference type="SAM" id="Coils"/>
    </source>
</evidence>
<feature type="region of interest" description="Disordered" evidence="2">
    <location>
        <begin position="218"/>
        <end position="242"/>
    </location>
</feature>
<gene>
    <name evidence="4" type="ORF">ACHAWU_006733</name>
</gene>
<organism evidence="4 5">
    <name type="scientific">Discostella pseudostelligera</name>
    <dbReference type="NCBI Taxonomy" id="259834"/>
    <lineage>
        <taxon>Eukaryota</taxon>
        <taxon>Sar</taxon>
        <taxon>Stramenopiles</taxon>
        <taxon>Ochrophyta</taxon>
        <taxon>Bacillariophyta</taxon>
        <taxon>Coscinodiscophyceae</taxon>
        <taxon>Thalassiosirophycidae</taxon>
        <taxon>Stephanodiscales</taxon>
        <taxon>Stephanodiscaceae</taxon>
        <taxon>Discostella</taxon>
    </lineage>
</organism>
<dbReference type="SUPFAM" id="SSF48371">
    <property type="entry name" value="ARM repeat"/>
    <property type="match status" value="1"/>
</dbReference>
<reference evidence="4 5" key="1">
    <citation type="submission" date="2024-10" db="EMBL/GenBank/DDBJ databases">
        <title>Updated reference genomes for cyclostephanoid diatoms.</title>
        <authorList>
            <person name="Roberts W.R."/>
            <person name="Alverson A.J."/>
        </authorList>
    </citation>
    <scope>NUCLEOTIDE SEQUENCE [LARGE SCALE GENOMIC DNA]</scope>
    <source>
        <strain evidence="4 5">AJA232-27</strain>
    </source>
</reference>
<feature type="domain" description="Mon2 C-terminal" evidence="3">
    <location>
        <begin position="1304"/>
        <end position="1408"/>
    </location>
</feature>
<keyword evidence="5" id="KW-1185">Reference proteome</keyword>
<feature type="region of interest" description="Disordered" evidence="2">
    <location>
        <begin position="50"/>
        <end position="91"/>
    </location>
</feature>
<evidence type="ECO:0000313" key="5">
    <source>
        <dbReference type="Proteomes" id="UP001530293"/>
    </source>
</evidence>
<dbReference type="EMBL" id="JALLBG020000009">
    <property type="protein sequence ID" value="KAL3772535.1"/>
    <property type="molecule type" value="Genomic_DNA"/>
</dbReference>
<comment type="caution">
    <text evidence="4">The sequence shown here is derived from an EMBL/GenBank/DDBJ whole genome shotgun (WGS) entry which is preliminary data.</text>
</comment>
<evidence type="ECO:0000313" key="4">
    <source>
        <dbReference type="EMBL" id="KAL3772535.1"/>
    </source>
</evidence>
<name>A0ABD3N8X1_9STRA</name>
<feature type="compositionally biased region" description="Polar residues" evidence="2">
    <location>
        <begin position="314"/>
        <end position="327"/>
    </location>
</feature>
<sequence length="2007" mass="218546">MNFVAQVEDHLRDLGAEARKNYPGVKEASERAIIHLRSLQTQYVAAVRRAGASSSSSSTTTNTTTSQRQQQKQQPPSSSGSTSSLPPRHPTTALFQSQDVLRPFLLAANYPDATYDILVIALESIQHLLRGDAVCPDDGIQISRVLLIQSWGCAGTLGLVGNNVIASRRGDVPTSTASGGGGASGAGAGGGGMGMAAGMIHAASGALGGITGMVLGGHHHSSADSSHHQHHHQPSNRSVKEDQSIALKILRTITMLVDSRSLNLTEDVLGACLSACLVLGAGQNYNEHGRVTSMGATIRERFSHSSSSAAASSNTQHGTSSKDGSNSVKRAAIATMNQLLSITFERAKDVMMVQLSTEIKTSKPSILLEAERTLSDLCTIVCKFSIPQTQSELDLVGPFSGAAKEGLSPSPTTCLALVDMVMKQIGGDLFQFCFNYFNDASTEQRTTNHGVDFATQIICQAFQLGHSLLGSQYYFFVTKLSLDSSLQDNSSQQSSASNLIEFCLYYYNTSLTTTLMTQYLLSTSEKFYESFDAYACENSGTSATLSKLALDMMHQLISFVTEATDAYHKSDDFEDGYIFTQTERESLDIGESIQTNNRAPSPSPDVSTANEKLWRAFLALVALAHVVTSHMEQVMWLDFIGRTNKDAKDSDDNLTGCLIAKAVSDFATSSASNRERILHFLMAVHSDNQSHIDKLEDGKVDVPISDAENSTAAAAIATKVTDSMVIDAIEIPICDVGATAWMAFKCILLLVKSLKGLAISFDANEDTILRLSFTGLINGSFAPSVSMLQHFIRRMLGSPVIVSQTLAAYQNLAYAAMSVDCQSTNMRRQAILTSLCKICLPSWGKRRPNCHLNESNIQALWSLLWIVHSNYEKISEEWDIILSTLDQLGLVQIPSPKLPASYSEKTSSIAGCLSRLPMFTTVFSSDALYQFTTSLVKLSEVVSFEPLTEQSSEISNSEYSSIWEDDDEVASHGVREPSIGGKLLSFAGRAFGGGGTAQSTPANNVTSLHRSLSIGSSPFSKTYSENFRETTCSQMTMMNISTPRSIIRKMPLPLLFAVTVAEANAYRLSIIEETLATHLCEILARSPSSEMKSFAMQVLIHFMPLSLSQPDSSLNHGFRPRMIPDIERNISPLEIIPVDYDEPEKVEIQHSSPQLLKILCDTIQSSTQVDTAENCLNALVVVLEGEGHNVTGENLITVINTLSVLSGCVREDIEDTVDRSTKQWANVSSLAFQNLKLLLDDFLEPMSTTADSPIKSIEARDAILDCCVAFGRSRHDVNTSLTATGMLWSLADRDSSPGTVDVVLSKLALLAMDSRPELRNCSVNTLFSCVVGLGDQFSDEQWKKCLDYTIFGILSQISTAIDDSDTKRSPSTSGERYKVAVHHSRDSVRKQWATTEILVLRGLERVLRVFFPRLLATLLATPCEPWFLQTWKEILRVSYGCSILAGEGEMLDMRLAGIEVMALCAQLSCQAGIAAAGTAARVGTNMEVVGGALRSVRAAVEDRAHHLVDKSSNLNQTEVAARRRVLFDVAFDTLGDFRLYLEKSGNNENEGPKSFTIHSQLTQVLTKLIGELTRLYECCKCNEMQPGPCELQPDISIEDDDGYESRFLQLILVIAANAGNEKNSRYLNQVQRGVMSLLQGMASNSSLRAFKALITISGDCMFVRPNVISSKARAANDDSDSVETLELEAAKTVASAFDSDDLSDVAKVIVMCSFLGQYIKYAEEKRATFQYDLFTKVIDSGLGAAEQIDSTNNATNDKVILDTIWDRIIATVSSLLLPSAGNQYDDYAYQSRSIVNIVAIVLAHLPQRKISLAEPMLENGANLAVEVALKCDKEGQDDEDELYSLASEGAVHVFLACFMGLCQKSPTCPAVTSLTNKILGETFETGVRLSVTAGMHSKTRHSLAIAVCESLRTTTSQDLLVSVFPLLCRLTSVDNDGLRRAAGKILGGMNLSEVITRERERADQANARAKEIEEENIAMLEEIEYLQAENEELQRQLAVFSESSLVS</sequence>
<dbReference type="Pfam" id="PF16206">
    <property type="entry name" value="Mon2_C"/>
    <property type="match status" value="1"/>
</dbReference>
<feature type="compositionally biased region" description="Low complexity" evidence="2">
    <location>
        <begin position="304"/>
        <end position="313"/>
    </location>
</feature>
<evidence type="ECO:0000259" key="3">
    <source>
        <dbReference type="Pfam" id="PF16206"/>
    </source>
</evidence>
<feature type="coiled-coil region" evidence="1">
    <location>
        <begin position="1955"/>
        <end position="2003"/>
    </location>
</feature>
<keyword evidence="1" id="KW-0175">Coiled coil</keyword>
<feature type="region of interest" description="Disordered" evidence="2">
    <location>
        <begin position="302"/>
        <end position="327"/>
    </location>
</feature>